<protein>
    <submittedName>
        <fullName evidence="6">Antibiotic biosynthesis monooxygenase</fullName>
    </submittedName>
</protein>
<dbReference type="Pfam" id="PF02518">
    <property type="entry name" value="HATPase_c"/>
    <property type="match status" value="1"/>
</dbReference>
<dbReference type="SUPFAM" id="SSF55874">
    <property type="entry name" value="ATPase domain of HSP90 chaperone/DNA topoisomerase II/histidine kinase"/>
    <property type="match status" value="1"/>
</dbReference>
<dbReference type="PANTHER" id="PTHR24421">
    <property type="entry name" value="NITRATE/NITRITE SENSOR PROTEIN NARX-RELATED"/>
    <property type="match status" value="1"/>
</dbReference>
<dbReference type="InterPro" id="IPR005467">
    <property type="entry name" value="His_kinase_dom"/>
</dbReference>
<dbReference type="SUPFAM" id="SSF54909">
    <property type="entry name" value="Dimeric alpha+beta barrel"/>
    <property type="match status" value="1"/>
</dbReference>
<dbReference type="CDD" id="cd16917">
    <property type="entry name" value="HATPase_UhpB-NarQ-NarX-like"/>
    <property type="match status" value="1"/>
</dbReference>
<evidence type="ECO:0000259" key="5">
    <source>
        <dbReference type="PROSITE" id="PS51725"/>
    </source>
</evidence>
<dbReference type="GO" id="GO:0016020">
    <property type="term" value="C:membrane"/>
    <property type="evidence" value="ECO:0007669"/>
    <property type="project" value="InterPro"/>
</dbReference>
<dbReference type="InterPro" id="IPR003594">
    <property type="entry name" value="HATPase_dom"/>
</dbReference>
<feature type="domain" description="ABM" evidence="5">
    <location>
        <begin position="2"/>
        <end position="91"/>
    </location>
</feature>
<proteinExistence type="predicted"/>
<keyword evidence="1" id="KW-0808">Transferase</keyword>
<dbReference type="Proteomes" id="UP001302719">
    <property type="component" value="Chromosome"/>
</dbReference>
<organism evidence="6 7">
    <name type="scientific">Candidatus Nitrospira allomarina</name>
    <dbReference type="NCBI Taxonomy" id="3020900"/>
    <lineage>
        <taxon>Bacteria</taxon>
        <taxon>Pseudomonadati</taxon>
        <taxon>Nitrospirota</taxon>
        <taxon>Nitrospiria</taxon>
        <taxon>Nitrospirales</taxon>
        <taxon>Nitrospiraceae</taxon>
        <taxon>Nitrospira</taxon>
    </lineage>
</organism>
<evidence type="ECO:0000313" key="6">
    <source>
        <dbReference type="EMBL" id="WNM56687.1"/>
    </source>
</evidence>
<dbReference type="RefSeq" id="WP_312640338.1">
    <property type="nucleotide sequence ID" value="NZ_CP116967.1"/>
</dbReference>
<reference evidence="6 7" key="1">
    <citation type="submission" date="2023-01" db="EMBL/GenBank/DDBJ databases">
        <title>Cultivation and genomic characterization of new, ubiquitous marine nitrite-oxidizing bacteria from the Nitrospirales.</title>
        <authorList>
            <person name="Mueller A.J."/>
            <person name="Daebeler A."/>
            <person name="Herbold C.W."/>
            <person name="Kirkegaard R.H."/>
            <person name="Daims H."/>
        </authorList>
    </citation>
    <scope>NUCLEOTIDE SEQUENCE [LARGE SCALE GENOMIC DNA]</scope>
    <source>
        <strain evidence="6 7">VA</strain>
    </source>
</reference>
<evidence type="ECO:0000259" key="4">
    <source>
        <dbReference type="PROSITE" id="PS50109"/>
    </source>
</evidence>
<dbReference type="SUPFAM" id="SSF55785">
    <property type="entry name" value="PYP-like sensor domain (PAS domain)"/>
    <property type="match status" value="1"/>
</dbReference>
<dbReference type="InterPro" id="IPR011712">
    <property type="entry name" value="Sig_transdc_His_kin_sub3_dim/P"/>
</dbReference>
<dbReference type="AlphaFoldDB" id="A0AA96G8G4"/>
<dbReference type="Pfam" id="PF03992">
    <property type="entry name" value="ABM"/>
    <property type="match status" value="1"/>
</dbReference>
<dbReference type="EMBL" id="CP116967">
    <property type="protein sequence ID" value="WNM56687.1"/>
    <property type="molecule type" value="Genomic_DNA"/>
</dbReference>
<evidence type="ECO:0000313" key="7">
    <source>
        <dbReference type="Proteomes" id="UP001302719"/>
    </source>
</evidence>
<dbReference type="InterPro" id="IPR011008">
    <property type="entry name" value="Dimeric_a/b-barrel"/>
</dbReference>
<sequence length="492" mass="56153">MVLVISRFKVANGLERDVAKAFQERPRLVEAVPGFLGIEVYNPPTDPSIFHLVTRWTDRETFHAWHKSPEHRLSHEMLPKGLKLDPTITQILELERLPPREEQGELQDFLGDSILLLEAFLNQTDTIVYCVISPDGRILVYNDVLLHKLNISKTEFDTKTIWDFLTTTDQHRLQDVLEIGISNSHERVQLNFIDSSHNPHTFDCLVQKTSSRAIILIGEEPEKFNQRAFVELMQIQNEMTVKMREEVKSGNRLSENNSYLNQLVTERTKDLVFHQEQLRAMLVELALVEQRERQHLANELHDYLAQMLIACRLKLVQIDPNTITPAHSRLIQEVDGIIDQSLSFTRTLISDLHPAILHQQGLMAALQYLIADMQRFGLTVSGPEVVPSVQVAENISIVVYKTVRELLFNVLKHAGVANASISWECPSERELLIRVSDPGVGFNPEVKQLEQEQGHLGLFFYRERIKAVKGHLDIISSPQKGTTITISIPLST</sequence>
<dbReference type="Pfam" id="PF07730">
    <property type="entry name" value="HisKA_3"/>
    <property type="match status" value="1"/>
</dbReference>
<keyword evidence="2" id="KW-0418">Kinase</keyword>
<dbReference type="Gene3D" id="3.30.565.10">
    <property type="entry name" value="Histidine kinase-like ATPase, C-terminal domain"/>
    <property type="match status" value="1"/>
</dbReference>
<dbReference type="GO" id="GO:0046983">
    <property type="term" value="F:protein dimerization activity"/>
    <property type="evidence" value="ECO:0007669"/>
    <property type="project" value="InterPro"/>
</dbReference>
<dbReference type="GO" id="GO:0000155">
    <property type="term" value="F:phosphorelay sensor kinase activity"/>
    <property type="evidence" value="ECO:0007669"/>
    <property type="project" value="InterPro"/>
</dbReference>
<dbReference type="Gene3D" id="3.30.70.100">
    <property type="match status" value="1"/>
</dbReference>
<dbReference type="KEGG" id="nall:PP769_11935"/>
<keyword evidence="6" id="KW-0503">Monooxygenase</keyword>
<dbReference type="GO" id="GO:0004497">
    <property type="term" value="F:monooxygenase activity"/>
    <property type="evidence" value="ECO:0007669"/>
    <property type="project" value="UniProtKB-KW"/>
</dbReference>
<name>A0AA96G8G4_9BACT</name>
<keyword evidence="6" id="KW-0560">Oxidoreductase</keyword>
<dbReference type="InterPro" id="IPR007138">
    <property type="entry name" value="ABM_dom"/>
</dbReference>
<dbReference type="PANTHER" id="PTHR24421:SF58">
    <property type="entry name" value="SIGNAL TRANSDUCTION HISTIDINE-PROTEIN KINASE_PHOSPHATASE UHPB"/>
    <property type="match status" value="1"/>
</dbReference>
<dbReference type="PROSITE" id="PS51725">
    <property type="entry name" value="ABM"/>
    <property type="match status" value="1"/>
</dbReference>
<dbReference type="PROSITE" id="PS50109">
    <property type="entry name" value="HIS_KIN"/>
    <property type="match status" value="1"/>
</dbReference>
<dbReference type="InterPro" id="IPR035965">
    <property type="entry name" value="PAS-like_dom_sf"/>
</dbReference>
<dbReference type="SMART" id="SM00387">
    <property type="entry name" value="HATPase_c"/>
    <property type="match status" value="1"/>
</dbReference>
<evidence type="ECO:0000256" key="2">
    <source>
        <dbReference type="ARBA" id="ARBA00022777"/>
    </source>
</evidence>
<evidence type="ECO:0000256" key="3">
    <source>
        <dbReference type="ARBA" id="ARBA00023012"/>
    </source>
</evidence>
<dbReference type="InterPro" id="IPR050482">
    <property type="entry name" value="Sensor_HK_TwoCompSys"/>
</dbReference>
<gene>
    <name evidence="6" type="ORF">PP769_11935</name>
</gene>
<feature type="domain" description="Histidine kinase" evidence="4">
    <location>
        <begin position="295"/>
        <end position="492"/>
    </location>
</feature>
<keyword evidence="3" id="KW-0902">Two-component regulatory system</keyword>
<dbReference type="Gene3D" id="1.20.5.1930">
    <property type="match status" value="1"/>
</dbReference>
<evidence type="ECO:0000256" key="1">
    <source>
        <dbReference type="ARBA" id="ARBA00022679"/>
    </source>
</evidence>
<dbReference type="InterPro" id="IPR036890">
    <property type="entry name" value="HATPase_C_sf"/>
</dbReference>
<keyword evidence="7" id="KW-1185">Reference proteome</keyword>
<accession>A0AA96G8G4</accession>